<dbReference type="InterPro" id="IPR011051">
    <property type="entry name" value="RmlC_Cupin_sf"/>
</dbReference>
<organism evidence="2 3">
    <name type="scientific">Aquirufa nivalisilvae</name>
    <dbReference type="NCBI Taxonomy" id="2516557"/>
    <lineage>
        <taxon>Bacteria</taxon>
        <taxon>Pseudomonadati</taxon>
        <taxon>Bacteroidota</taxon>
        <taxon>Cytophagia</taxon>
        <taxon>Cytophagales</taxon>
        <taxon>Flectobacillaceae</taxon>
        <taxon>Aquirufa</taxon>
    </lineage>
</organism>
<proteinExistence type="predicted"/>
<dbReference type="EMBL" id="CP029346">
    <property type="protein sequence ID" value="AWL08613.1"/>
    <property type="molecule type" value="Genomic_DNA"/>
</dbReference>
<dbReference type="InterPro" id="IPR014710">
    <property type="entry name" value="RmlC-like_jellyroll"/>
</dbReference>
<dbReference type="Proteomes" id="UP000245468">
    <property type="component" value="Chromosome"/>
</dbReference>
<gene>
    <name evidence="2" type="ORF">HME7025_00742</name>
</gene>
<dbReference type="CDD" id="cd02238">
    <property type="entry name" value="cupin_KdgF"/>
    <property type="match status" value="1"/>
</dbReference>
<dbReference type="KEGG" id="psez:HME7025_00742"/>
<dbReference type="InterPro" id="IPR052535">
    <property type="entry name" value="Bacilysin_H2HPP_isomerase"/>
</dbReference>
<keyword evidence="3" id="KW-1185">Reference proteome</keyword>
<feature type="domain" description="Cupin type-2" evidence="1">
    <location>
        <begin position="35"/>
        <end position="96"/>
    </location>
</feature>
<dbReference type="RefSeq" id="WP_109322352.1">
    <property type="nucleotide sequence ID" value="NZ_CP029346.1"/>
</dbReference>
<dbReference type="OrthoDB" id="9811153at2"/>
<sequence length="108" mass="12126">MQTLIQDQDIPWSDIEPGIQRKIMAHNDQMMLVKVNFVQGAIGTLHHHPHTQASYVSKGKFEVSISGVKKILQAGDVYFVPSLEIHGVICLEDGELIDVFNPAREDFL</sequence>
<dbReference type="Pfam" id="PF07883">
    <property type="entry name" value="Cupin_2"/>
    <property type="match status" value="1"/>
</dbReference>
<protein>
    <submittedName>
        <fullName evidence="2">Pectin degradation protein KdgF</fullName>
    </submittedName>
</protein>
<dbReference type="PANTHER" id="PTHR40112:SF1">
    <property type="entry name" value="H2HPP ISOMERASE"/>
    <property type="match status" value="1"/>
</dbReference>
<dbReference type="InterPro" id="IPR013096">
    <property type="entry name" value="Cupin_2"/>
</dbReference>
<dbReference type="Gene3D" id="2.60.120.10">
    <property type="entry name" value="Jelly Rolls"/>
    <property type="match status" value="1"/>
</dbReference>
<dbReference type="PIRSF" id="PIRSF029883">
    <property type="entry name" value="KdgF"/>
    <property type="match status" value="1"/>
</dbReference>
<name>A0A2S2DT91_9BACT</name>
<evidence type="ECO:0000313" key="3">
    <source>
        <dbReference type="Proteomes" id="UP000245468"/>
    </source>
</evidence>
<evidence type="ECO:0000259" key="1">
    <source>
        <dbReference type="Pfam" id="PF07883"/>
    </source>
</evidence>
<reference evidence="3" key="1">
    <citation type="submission" date="2018-05" db="EMBL/GenBank/DDBJ databases">
        <title>Pseudarcicella sp. HME7025 Genome sequencing and assembly.</title>
        <authorList>
            <person name="Kim H."/>
            <person name="Kang H."/>
            <person name="Joh K."/>
        </authorList>
    </citation>
    <scope>NUCLEOTIDE SEQUENCE [LARGE SCALE GENOMIC DNA]</scope>
    <source>
        <strain evidence="3">HME7025</strain>
    </source>
</reference>
<dbReference type="AlphaFoldDB" id="A0A2S2DT91"/>
<dbReference type="SUPFAM" id="SSF51182">
    <property type="entry name" value="RmlC-like cupins"/>
    <property type="match status" value="1"/>
</dbReference>
<accession>A0A2S2DT91</accession>
<dbReference type="InterPro" id="IPR025499">
    <property type="entry name" value="KdgF"/>
</dbReference>
<evidence type="ECO:0000313" key="2">
    <source>
        <dbReference type="EMBL" id="AWL08613.1"/>
    </source>
</evidence>
<dbReference type="PANTHER" id="PTHR40112">
    <property type="entry name" value="H2HPP ISOMERASE"/>
    <property type="match status" value="1"/>
</dbReference>